<dbReference type="EMBL" id="FTOV01000002">
    <property type="protein sequence ID" value="SIS74474.1"/>
    <property type="molecule type" value="Genomic_DNA"/>
</dbReference>
<name>A0A1N7LL02_9FLAO</name>
<evidence type="ECO:0000313" key="2">
    <source>
        <dbReference type="Proteomes" id="UP000185781"/>
    </source>
</evidence>
<proteinExistence type="predicted"/>
<dbReference type="Proteomes" id="UP000185781">
    <property type="component" value="Unassembled WGS sequence"/>
</dbReference>
<accession>A0A1N7LL02</accession>
<protein>
    <submittedName>
        <fullName evidence="1">Uncharacterized protein</fullName>
    </submittedName>
</protein>
<gene>
    <name evidence="1" type="ORF">SAMN05421785_102311</name>
</gene>
<dbReference type="AlphaFoldDB" id="A0A1N7LL02"/>
<organism evidence="1 2">
    <name type="scientific">Chryseobacterium gambrini</name>
    <dbReference type="NCBI Taxonomy" id="373672"/>
    <lineage>
        <taxon>Bacteria</taxon>
        <taxon>Pseudomonadati</taxon>
        <taxon>Bacteroidota</taxon>
        <taxon>Flavobacteriia</taxon>
        <taxon>Flavobacteriales</taxon>
        <taxon>Weeksellaceae</taxon>
        <taxon>Chryseobacterium group</taxon>
        <taxon>Chryseobacterium</taxon>
    </lineage>
</organism>
<sequence length="302" mass="35385">MSFYFTIQSEKEITYRQLINELPLENIEFGHLEDIDDYIGENNYKAFIKNKSTRGVNLSYREQNYSVSLNVIASEADFEIALHIVEALSKLTEAEILPEDRETPIDIVTFRKNYDKNWIEEEKYLGVSIFLDKIGNEGDTLEIGCCYMSYLVGPDIHKKLDAGSEKSYYEGLVGYISSTQFWDREKYHIPSVIRFTDKDTDEDKELILLYQNGNQFLSKADEVVLSDGESRIKIPYDKIKLLATEKFHLVDEKQYVVDELTDEEYKNIYLKAVEISSVNKSENTTKPESEIRTQKKWWKFWK</sequence>
<reference evidence="1 2" key="1">
    <citation type="submission" date="2017-01" db="EMBL/GenBank/DDBJ databases">
        <authorList>
            <person name="Mah S.A."/>
            <person name="Swanson W.J."/>
            <person name="Moy G.W."/>
            <person name="Vacquier V.D."/>
        </authorList>
    </citation>
    <scope>NUCLEOTIDE SEQUENCE [LARGE SCALE GENOMIC DNA]</scope>
    <source>
        <strain evidence="1 2">DSM 18014</strain>
    </source>
</reference>
<evidence type="ECO:0000313" key="1">
    <source>
        <dbReference type="EMBL" id="SIS74474.1"/>
    </source>
</evidence>
<dbReference type="RefSeq" id="WP_076390778.1">
    <property type="nucleotide sequence ID" value="NZ_FTOV01000002.1"/>
</dbReference>
<dbReference type="STRING" id="373672.SAMN05421785_102311"/>
<dbReference type="OrthoDB" id="1493366at2"/>